<dbReference type="Gene3D" id="1.10.60.10">
    <property type="entry name" value="Iron dependent repressor, metal binding and dimerisation domain"/>
    <property type="match status" value="1"/>
</dbReference>
<gene>
    <name evidence="1" type="ORF">LG34_16725</name>
</gene>
<protein>
    <submittedName>
        <fullName evidence="1">Uncharacterized protein</fullName>
    </submittedName>
</protein>
<organism evidence="1 2">
    <name type="scientific">Eubacterium ramulus</name>
    <dbReference type="NCBI Taxonomy" id="39490"/>
    <lineage>
        <taxon>Bacteria</taxon>
        <taxon>Bacillati</taxon>
        <taxon>Bacillota</taxon>
        <taxon>Clostridia</taxon>
        <taxon>Eubacteriales</taxon>
        <taxon>Eubacteriaceae</taxon>
        <taxon>Eubacterium</taxon>
    </lineage>
</organism>
<proteinExistence type="predicted"/>
<keyword evidence="2" id="KW-1185">Reference proteome</keyword>
<dbReference type="SUPFAM" id="SSF47979">
    <property type="entry name" value="Iron-dependent repressor protein, dimerization domain"/>
    <property type="match status" value="1"/>
</dbReference>
<dbReference type="AlphaFoldDB" id="A0A2V1JL62"/>
<sequence length="165" mass="19168">MLILLEDYLYIFCVIGLGDFFLENLQGLTTLKIYQADQQKAEDDACRMEHIVSDDSIMCLNSFLRNDGRYQRAITGYNPHSRYAVGTYPGIMGIYQISEETCPRRLAEEFYDYKRDILLNVELGKSHFVLQKKEENEAVRKFCRSLKKENGQLTSSVVWSRGVTR</sequence>
<reference evidence="1 2" key="1">
    <citation type="submission" date="2014-09" db="EMBL/GenBank/DDBJ databases">
        <title>Butyrate-producing bacteria isolated from human gut.</title>
        <authorList>
            <person name="Zhang Q."/>
            <person name="Zhao L."/>
        </authorList>
    </citation>
    <scope>NUCLEOTIDE SEQUENCE [LARGE SCALE GENOMIC DNA]</scope>
    <source>
        <strain evidence="1 2">21</strain>
    </source>
</reference>
<dbReference type="GO" id="GO:0046983">
    <property type="term" value="F:protein dimerization activity"/>
    <property type="evidence" value="ECO:0007669"/>
    <property type="project" value="InterPro"/>
</dbReference>
<dbReference type="Proteomes" id="UP000245288">
    <property type="component" value="Unassembled WGS sequence"/>
</dbReference>
<accession>A0A2V1JL62</accession>
<name>A0A2V1JL62_EUBRA</name>
<evidence type="ECO:0000313" key="1">
    <source>
        <dbReference type="EMBL" id="PWE85300.1"/>
    </source>
</evidence>
<dbReference type="InterPro" id="IPR036421">
    <property type="entry name" value="Fe_dep_repressor_sf"/>
</dbReference>
<comment type="caution">
    <text evidence="1">The sequence shown here is derived from an EMBL/GenBank/DDBJ whole genome shotgun (WGS) entry which is preliminary data.</text>
</comment>
<evidence type="ECO:0000313" key="2">
    <source>
        <dbReference type="Proteomes" id="UP000245288"/>
    </source>
</evidence>
<dbReference type="EMBL" id="JRFU01000231">
    <property type="protein sequence ID" value="PWE85300.1"/>
    <property type="molecule type" value="Genomic_DNA"/>
</dbReference>
<dbReference type="GO" id="GO:0046914">
    <property type="term" value="F:transition metal ion binding"/>
    <property type="evidence" value="ECO:0007669"/>
    <property type="project" value="InterPro"/>
</dbReference>